<evidence type="ECO:0000313" key="1">
    <source>
        <dbReference type="EMBL" id="CAE7796498.1"/>
    </source>
</evidence>
<reference evidence="1" key="1">
    <citation type="submission" date="2021-02" db="EMBL/GenBank/DDBJ databases">
        <authorList>
            <person name="Dougan E. K."/>
            <person name="Rhodes N."/>
            <person name="Thang M."/>
            <person name="Chan C."/>
        </authorList>
    </citation>
    <scope>NUCLEOTIDE SEQUENCE</scope>
</reference>
<feature type="non-terminal residue" evidence="1">
    <location>
        <position position="1"/>
    </location>
</feature>
<comment type="caution">
    <text evidence="1">The sequence shown here is derived from an EMBL/GenBank/DDBJ whole genome shotgun (WGS) entry which is preliminary data.</text>
</comment>
<organism evidence="1 2">
    <name type="scientific">Symbiodinium necroappetens</name>
    <dbReference type="NCBI Taxonomy" id="1628268"/>
    <lineage>
        <taxon>Eukaryota</taxon>
        <taxon>Sar</taxon>
        <taxon>Alveolata</taxon>
        <taxon>Dinophyceae</taxon>
        <taxon>Suessiales</taxon>
        <taxon>Symbiodiniaceae</taxon>
        <taxon>Symbiodinium</taxon>
    </lineage>
</organism>
<gene>
    <name evidence="1" type="ORF">SNEC2469_LOCUS23449</name>
</gene>
<sequence length="191" mass="20753">SSKNPQQQLLQGACHRGYRPLWHLRPHHRQRRRKSTLYKYAAGVEFCEGDVLGPAGCCCARHRLRLLRRHSDDLRCGRFSATGELLGRGPHGAGGSAVAGAGGPRAGLEAFVAGCSPRIQCVGLGESLRALHTARLPRGGGRRRPRPTWKCCAFWTSVISRLCTASPPPAPTFSKPCWPTAKAATARAWLL</sequence>
<evidence type="ECO:0000313" key="2">
    <source>
        <dbReference type="Proteomes" id="UP000601435"/>
    </source>
</evidence>
<protein>
    <submittedName>
        <fullName evidence="1">Uncharacterized protein</fullName>
    </submittedName>
</protein>
<keyword evidence="2" id="KW-1185">Reference proteome</keyword>
<proteinExistence type="predicted"/>
<accession>A0A812YUF2</accession>
<name>A0A812YUF2_9DINO</name>
<dbReference type="Proteomes" id="UP000601435">
    <property type="component" value="Unassembled WGS sequence"/>
</dbReference>
<dbReference type="EMBL" id="CAJNJA010043752">
    <property type="protein sequence ID" value="CAE7796498.1"/>
    <property type="molecule type" value="Genomic_DNA"/>
</dbReference>
<dbReference type="AlphaFoldDB" id="A0A812YUF2"/>